<dbReference type="InterPro" id="IPR000807">
    <property type="entry name" value="ImidazoleglycerolP_deHydtase"/>
</dbReference>
<evidence type="ECO:0000256" key="3">
    <source>
        <dbReference type="ARBA" id="ARBA00023239"/>
    </source>
</evidence>
<sequence>MVETLARYAGLDINLKATGDLRHHLVEDVAITLGLALRDEVLHQANRYGWAQVPMDEALVEAALDIGGRPYYVGQLPSKLSAHFLHSFATNLEA</sequence>
<gene>
    <name evidence="4" type="ORF">METZ01_LOCUS261255</name>
</gene>
<dbReference type="GO" id="GO:0004424">
    <property type="term" value="F:imidazoleglycerol-phosphate dehydratase activity"/>
    <property type="evidence" value="ECO:0007669"/>
    <property type="project" value="InterPro"/>
</dbReference>
<evidence type="ECO:0008006" key="5">
    <source>
        <dbReference type="Google" id="ProtNLM"/>
    </source>
</evidence>
<dbReference type="EMBL" id="UINC01072627">
    <property type="protein sequence ID" value="SVC08401.1"/>
    <property type="molecule type" value="Genomic_DNA"/>
</dbReference>
<dbReference type="InterPro" id="IPR038494">
    <property type="entry name" value="IGPD_sf"/>
</dbReference>
<evidence type="ECO:0000256" key="1">
    <source>
        <dbReference type="ARBA" id="ARBA00022605"/>
    </source>
</evidence>
<keyword evidence="1" id="KW-0028">Amino-acid biosynthesis</keyword>
<keyword evidence="3" id="KW-0456">Lyase</keyword>
<reference evidence="4" key="1">
    <citation type="submission" date="2018-05" db="EMBL/GenBank/DDBJ databases">
        <authorList>
            <person name="Lanie J.A."/>
            <person name="Ng W.-L."/>
            <person name="Kazmierczak K.M."/>
            <person name="Andrzejewski T.M."/>
            <person name="Davidsen T.M."/>
            <person name="Wayne K.J."/>
            <person name="Tettelin H."/>
            <person name="Glass J.I."/>
            <person name="Rusch D."/>
            <person name="Podicherti R."/>
            <person name="Tsui H.-C.T."/>
            <person name="Winkler M.E."/>
        </authorList>
    </citation>
    <scope>NUCLEOTIDE SEQUENCE</scope>
</reference>
<dbReference type="PANTHER" id="PTHR23133:SF2">
    <property type="entry name" value="IMIDAZOLEGLYCEROL-PHOSPHATE DEHYDRATASE"/>
    <property type="match status" value="1"/>
</dbReference>
<dbReference type="PANTHER" id="PTHR23133">
    <property type="entry name" value="IMIDAZOLEGLYCEROL-PHOSPHATE DEHYDRATASE HIS7"/>
    <property type="match status" value="1"/>
</dbReference>
<dbReference type="Pfam" id="PF00475">
    <property type="entry name" value="IGPD"/>
    <property type="match status" value="1"/>
</dbReference>
<dbReference type="InterPro" id="IPR020568">
    <property type="entry name" value="Ribosomal_Su5_D2-typ_SF"/>
</dbReference>
<proteinExistence type="predicted"/>
<dbReference type="GO" id="GO:0000105">
    <property type="term" value="P:L-histidine biosynthetic process"/>
    <property type="evidence" value="ECO:0007669"/>
    <property type="project" value="UniProtKB-KW"/>
</dbReference>
<organism evidence="4">
    <name type="scientific">marine metagenome</name>
    <dbReference type="NCBI Taxonomy" id="408172"/>
    <lineage>
        <taxon>unclassified sequences</taxon>
        <taxon>metagenomes</taxon>
        <taxon>ecological metagenomes</taxon>
    </lineage>
</organism>
<evidence type="ECO:0000313" key="4">
    <source>
        <dbReference type="EMBL" id="SVC08401.1"/>
    </source>
</evidence>
<dbReference type="SUPFAM" id="SSF54211">
    <property type="entry name" value="Ribosomal protein S5 domain 2-like"/>
    <property type="match status" value="2"/>
</dbReference>
<dbReference type="AlphaFoldDB" id="A0A382JCD8"/>
<dbReference type="Gene3D" id="3.30.230.40">
    <property type="entry name" value="Imidazole glycerol phosphate dehydratase, domain 1"/>
    <property type="match status" value="2"/>
</dbReference>
<protein>
    <recommendedName>
        <fullName evidence="5">Imidazoleglycerol-phosphate dehydratase</fullName>
    </recommendedName>
</protein>
<feature type="non-terminal residue" evidence="4">
    <location>
        <position position="94"/>
    </location>
</feature>
<accession>A0A382JCD8</accession>
<name>A0A382JCD8_9ZZZZ</name>
<keyword evidence="2" id="KW-0368">Histidine biosynthesis</keyword>
<evidence type="ECO:0000256" key="2">
    <source>
        <dbReference type="ARBA" id="ARBA00023102"/>
    </source>
</evidence>